<feature type="compositionally biased region" description="Basic and acidic residues" evidence="1">
    <location>
        <begin position="879"/>
        <end position="889"/>
    </location>
</feature>
<evidence type="ECO:0000256" key="1">
    <source>
        <dbReference type="SAM" id="MobiDB-lite"/>
    </source>
</evidence>
<keyword evidence="2" id="KW-1133">Transmembrane helix</keyword>
<gene>
    <name evidence="4" type="ORF">SAMN05421636_103300</name>
</gene>
<keyword evidence="2" id="KW-0472">Membrane</keyword>
<reference evidence="4 5" key="1">
    <citation type="submission" date="2016-10" db="EMBL/GenBank/DDBJ databases">
        <authorList>
            <person name="de Groot N.N."/>
        </authorList>
    </citation>
    <scope>NUCLEOTIDE SEQUENCE [LARGE SCALE GENOMIC DNA]</scope>
    <source>
        <strain evidence="4 5">DSM 23421</strain>
    </source>
</reference>
<dbReference type="Pfam" id="PF05170">
    <property type="entry name" value="AsmA"/>
    <property type="match status" value="2"/>
</dbReference>
<name>A0A1G7AA14_9FLAO</name>
<proteinExistence type="predicted"/>
<evidence type="ECO:0000259" key="3">
    <source>
        <dbReference type="Pfam" id="PF05170"/>
    </source>
</evidence>
<feature type="transmembrane region" description="Helical" evidence="2">
    <location>
        <begin position="7"/>
        <end position="27"/>
    </location>
</feature>
<evidence type="ECO:0000313" key="5">
    <source>
        <dbReference type="Proteomes" id="UP000199109"/>
    </source>
</evidence>
<evidence type="ECO:0000313" key="4">
    <source>
        <dbReference type="EMBL" id="SDE11768.1"/>
    </source>
</evidence>
<keyword evidence="5" id="KW-1185">Reference proteome</keyword>
<sequence>MKNKALKITGIIVLVIIALLIAIPFFLEGKISDIIKNKVNQNVNATFDFEDADLSFLASFPNAEVSLQGVTLINKAPFEGDTLFASKEVALKMGIGELFKGADDPIGIKSLIVDGAKLNITVDADENASYDVALDTGEDPAPEEDTSESSFMLDLQSYEISDARIVYDDRAAGMRFEISEMQHTGSGDLSLDKSELQTTTDGLVSFEMDSTNYLNKNKIQLDALIGIDLKENTYSFLKNEALINQLPLVFDGFVKLNDDETQEVDISFKTPSSDFKNFLAVIPEEYSKNIEDVKTTGDFVVEGKFNGIVDETHIPKFTININSNNASFKYPDLPKSVSNIHIDTKINNTTGIAADTYVDIDKLAFMIDQDKFNMTANVKELMGNTKVKAHIDGKMNLANVSKAYPVPADLNLKGLLTADINTAFDMASIEKEQYENTATKGTMSLDDFEYNSEDFANPIKLSAMAVTFNPKTVTLEKLNGTTGKTDFNAKGTIDNLLGYMFNDEKVKGNFDLNSNTFALNDFMVEETEESSKEKTEKPKANPEAPNAGEKIKIPSFLDVTINAAANTVLYDNLTLKDVKGTLRIKDETATLSNMTSSIFDGKMAFNGEVSTKQETPTFRMKLDMSQLQISETFKSLELFKSLAPIAQILQGKLNSDISLSGNLTDDLVPELMTLSGKILANIMTEKIDTERAPLLSALDSKLSFIDLNQLDLKDLKTKMSFENGLVSVEPFTINYKDIAINIGGNHTFDKKLDYKVTMDVPAKYLGGEVNKLLSQIGEDDLENLTIPVTAGIGGNYSSPNVTTDLTSGVKSLTGKLVEIQKQKLVNKGKDKVKDLIGDALGGNKSEKDSTKNQDAKEILGDLLGSKKKDSVPAKTDSITPKKEEDVAKEKAKDILGGLLGGKKKDKSN</sequence>
<dbReference type="RefSeq" id="WP_091867033.1">
    <property type="nucleotide sequence ID" value="NZ_FNAO01000003.1"/>
</dbReference>
<dbReference type="Proteomes" id="UP000199109">
    <property type="component" value="Unassembled WGS sequence"/>
</dbReference>
<evidence type="ECO:0000256" key="2">
    <source>
        <dbReference type="SAM" id="Phobius"/>
    </source>
</evidence>
<dbReference type="GO" id="GO:0005886">
    <property type="term" value="C:plasma membrane"/>
    <property type="evidence" value="ECO:0007669"/>
    <property type="project" value="TreeGrafter"/>
</dbReference>
<dbReference type="OrthoDB" id="596403at2"/>
<feature type="domain" description="AsmA" evidence="3">
    <location>
        <begin position="473"/>
        <end position="661"/>
    </location>
</feature>
<feature type="compositionally biased region" description="Basic and acidic residues" evidence="1">
    <location>
        <begin position="844"/>
        <end position="871"/>
    </location>
</feature>
<feature type="domain" description="AsmA" evidence="3">
    <location>
        <begin position="4"/>
        <end position="211"/>
    </location>
</feature>
<feature type="region of interest" description="Disordered" evidence="1">
    <location>
        <begin position="837"/>
        <end position="889"/>
    </location>
</feature>
<dbReference type="AlphaFoldDB" id="A0A1G7AA14"/>
<keyword evidence="2" id="KW-0812">Transmembrane</keyword>
<dbReference type="STRING" id="641691.SAMN05421636_103300"/>
<dbReference type="EMBL" id="FNAO01000003">
    <property type="protein sequence ID" value="SDE11768.1"/>
    <property type="molecule type" value="Genomic_DNA"/>
</dbReference>
<dbReference type="GO" id="GO:0090313">
    <property type="term" value="P:regulation of protein targeting to membrane"/>
    <property type="evidence" value="ECO:0007669"/>
    <property type="project" value="TreeGrafter"/>
</dbReference>
<dbReference type="PANTHER" id="PTHR30441">
    <property type="entry name" value="DUF748 DOMAIN-CONTAINING PROTEIN"/>
    <property type="match status" value="1"/>
</dbReference>
<feature type="compositionally biased region" description="Basic and acidic residues" evidence="1">
    <location>
        <begin position="529"/>
        <end position="540"/>
    </location>
</feature>
<accession>A0A1G7AA14</accession>
<protein>
    <submittedName>
        <fullName evidence="4">AsmA family protein</fullName>
    </submittedName>
</protein>
<organism evidence="4 5">
    <name type="scientific">Pricia antarctica</name>
    <dbReference type="NCBI Taxonomy" id="641691"/>
    <lineage>
        <taxon>Bacteria</taxon>
        <taxon>Pseudomonadati</taxon>
        <taxon>Bacteroidota</taxon>
        <taxon>Flavobacteriia</taxon>
        <taxon>Flavobacteriales</taxon>
        <taxon>Flavobacteriaceae</taxon>
        <taxon>Pricia</taxon>
    </lineage>
</organism>
<dbReference type="InterPro" id="IPR007844">
    <property type="entry name" value="AsmA"/>
</dbReference>
<feature type="region of interest" description="Disordered" evidence="1">
    <location>
        <begin position="527"/>
        <end position="548"/>
    </location>
</feature>
<dbReference type="PANTHER" id="PTHR30441:SF8">
    <property type="entry name" value="DUF748 DOMAIN-CONTAINING PROTEIN"/>
    <property type="match status" value="1"/>
</dbReference>
<dbReference type="InterPro" id="IPR052894">
    <property type="entry name" value="AsmA-related"/>
</dbReference>